<organism evidence="1 2">
    <name type="scientific">Helicobacter pullorum</name>
    <dbReference type="NCBI Taxonomy" id="35818"/>
    <lineage>
        <taxon>Bacteria</taxon>
        <taxon>Pseudomonadati</taxon>
        <taxon>Campylobacterota</taxon>
        <taxon>Epsilonproteobacteria</taxon>
        <taxon>Campylobacterales</taxon>
        <taxon>Helicobacteraceae</taxon>
        <taxon>Helicobacter</taxon>
    </lineage>
</organism>
<evidence type="ECO:0000313" key="1">
    <source>
        <dbReference type="EMBL" id="KPH55506.1"/>
    </source>
</evidence>
<accession>A0A0N1MPY5</accession>
<reference evidence="1 2" key="1">
    <citation type="submission" date="2014-06" db="EMBL/GenBank/DDBJ databases">
        <title>Helicobacter pullorum isolates in fresh chicken meat - phenotypic and genotypic features.</title>
        <authorList>
            <person name="Borges V."/>
            <person name="Santos A."/>
            <person name="Correia C.B."/>
            <person name="Saraiva M."/>
            <person name="Menard A."/>
            <person name="Vieira L."/>
            <person name="Sampaio D.A."/>
            <person name="Gomes J.P."/>
            <person name="Oleastro M."/>
        </authorList>
    </citation>
    <scope>NUCLEOTIDE SEQUENCE [LARGE SCALE GENOMIC DNA]</scope>
    <source>
        <strain evidence="1 2">229334/12</strain>
    </source>
</reference>
<dbReference type="Proteomes" id="UP000037997">
    <property type="component" value="Unassembled WGS sequence"/>
</dbReference>
<dbReference type="EMBL" id="JNOC01000042">
    <property type="protein sequence ID" value="KPH55506.1"/>
    <property type="molecule type" value="Genomic_DNA"/>
</dbReference>
<dbReference type="AlphaFoldDB" id="A0A0N1MPY5"/>
<evidence type="ECO:0000313" key="2">
    <source>
        <dbReference type="Proteomes" id="UP000037997"/>
    </source>
</evidence>
<comment type="caution">
    <text evidence="1">The sequence shown here is derived from an EMBL/GenBank/DDBJ whole genome shotgun (WGS) entry which is preliminary data.</text>
</comment>
<sequence length="74" mass="8525">MVKYPQITIYIDMQSEQGNPISILGEAIVALEEYGVDEEIRGQLIKEVANKDYNHLLQTIEEWVNVSYIKAKKI</sequence>
<dbReference type="RefSeq" id="WP_054198192.1">
    <property type="nucleotide sequence ID" value="NZ_JNOC01000042.1"/>
</dbReference>
<protein>
    <submittedName>
        <fullName evidence="1">Uncharacterized protein</fullName>
    </submittedName>
</protein>
<gene>
    <name evidence="1" type="ORF">HPU229334_08130</name>
</gene>
<proteinExistence type="predicted"/>
<name>A0A0N1MPY5_9HELI</name>
<dbReference type="PATRIC" id="fig|35818.11.peg.1607"/>